<protein>
    <submittedName>
        <fullName evidence="1">Uncharacterized protein</fullName>
    </submittedName>
</protein>
<organism evidence="1 2">
    <name type="scientific">Candidatus Enterovibrio escicola</name>
    <dbReference type="NCBI Taxonomy" id="1927127"/>
    <lineage>
        <taxon>Bacteria</taxon>
        <taxon>Pseudomonadati</taxon>
        <taxon>Pseudomonadota</taxon>
        <taxon>Gammaproteobacteria</taxon>
        <taxon>Vibrionales</taxon>
        <taxon>Vibrionaceae</taxon>
        <taxon>Enterovibrio</taxon>
    </lineage>
</organism>
<proteinExistence type="predicted"/>
<accession>A0A2A5T760</accession>
<dbReference type="AlphaFoldDB" id="A0A2A5T760"/>
<keyword evidence="2" id="KW-1185">Reference proteome</keyword>
<sequence>MRIKQILEDRVLLTPSNAPVIQLSQYVIESLKDLGIHNAVNSRTA</sequence>
<dbReference type="EMBL" id="NBYY01000006">
    <property type="protein sequence ID" value="PCS24049.1"/>
    <property type="molecule type" value="Genomic_DNA"/>
</dbReference>
<evidence type="ECO:0000313" key="2">
    <source>
        <dbReference type="Proteomes" id="UP000219020"/>
    </source>
</evidence>
<comment type="caution">
    <text evidence="1">The sequence shown here is derived from an EMBL/GenBank/DDBJ whole genome shotgun (WGS) entry which is preliminary data.</text>
</comment>
<gene>
    <name evidence="1" type="ORF">BTN49_0242</name>
</gene>
<dbReference type="Proteomes" id="UP000219020">
    <property type="component" value="Unassembled WGS sequence"/>
</dbReference>
<evidence type="ECO:0000313" key="1">
    <source>
        <dbReference type="EMBL" id="PCS24049.1"/>
    </source>
</evidence>
<name>A0A2A5T760_9GAMM</name>
<reference evidence="2" key="1">
    <citation type="submission" date="2017-04" db="EMBL/GenBank/DDBJ databases">
        <title>Genome evolution of the luminous symbionts of deep sea anglerfish.</title>
        <authorList>
            <person name="Hendry T.A."/>
        </authorList>
    </citation>
    <scope>NUCLEOTIDE SEQUENCE [LARGE SCALE GENOMIC DNA]</scope>
</reference>